<dbReference type="OMA" id="ARWIGET"/>
<dbReference type="EMBL" id="AGNK02005157">
    <property type="status" value="NOT_ANNOTATED_CDS"/>
    <property type="molecule type" value="Genomic_DNA"/>
</dbReference>
<evidence type="ECO:0000259" key="1">
    <source>
        <dbReference type="Pfam" id="PF03108"/>
    </source>
</evidence>
<dbReference type="Gramene" id="KQK95421">
    <property type="protein sequence ID" value="KQK95421"/>
    <property type="gene ID" value="SETIT_027603mg"/>
</dbReference>
<evidence type="ECO:0000259" key="2">
    <source>
        <dbReference type="Pfam" id="PF26130"/>
    </source>
</evidence>
<dbReference type="HOGENOM" id="CLU_006767_9_1_1"/>
<dbReference type="Pfam" id="PF03108">
    <property type="entry name" value="DBD_Tnp_Mut"/>
    <property type="match status" value="1"/>
</dbReference>
<dbReference type="Proteomes" id="UP000004995">
    <property type="component" value="Unassembled WGS sequence"/>
</dbReference>
<protein>
    <submittedName>
        <fullName evidence="3">Uncharacterized protein</fullName>
    </submittedName>
</protein>
<evidence type="ECO:0000313" key="4">
    <source>
        <dbReference type="Proteomes" id="UP000004995"/>
    </source>
</evidence>
<organism evidence="3 4">
    <name type="scientific">Setaria italica</name>
    <name type="common">Foxtail millet</name>
    <name type="synonym">Panicum italicum</name>
    <dbReference type="NCBI Taxonomy" id="4555"/>
    <lineage>
        <taxon>Eukaryota</taxon>
        <taxon>Viridiplantae</taxon>
        <taxon>Streptophyta</taxon>
        <taxon>Embryophyta</taxon>
        <taxon>Tracheophyta</taxon>
        <taxon>Spermatophyta</taxon>
        <taxon>Magnoliopsida</taxon>
        <taxon>Liliopsida</taxon>
        <taxon>Poales</taxon>
        <taxon>Poaceae</taxon>
        <taxon>PACMAD clade</taxon>
        <taxon>Panicoideae</taxon>
        <taxon>Panicodae</taxon>
        <taxon>Paniceae</taxon>
        <taxon>Cenchrinae</taxon>
        <taxon>Setaria</taxon>
    </lineage>
</organism>
<proteinExistence type="predicted"/>
<reference evidence="4" key="1">
    <citation type="journal article" date="2012" name="Nat. Biotechnol.">
        <title>Reference genome sequence of the model plant Setaria.</title>
        <authorList>
            <person name="Bennetzen J.L."/>
            <person name="Schmutz J."/>
            <person name="Wang H."/>
            <person name="Percifield R."/>
            <person name="Hawkins J."/>
            <person name="Pontaroli A.C."/>
            <person name="Estep M."/>
            <person name="Feng L."/>
            <person name="Vaughn J.N."/>
            <person name="Grimwood J."/>
            <person name="Jenkins J."/>
            <person name="Barry K."/>
            <person name="Lindquist E."/>
            <person name="Hellsten U."/>
            <person name="Deshpande S."/>
            <person name="Wang X."/>
            <person name="Wu X."/>
            <person name="Mitros T."/>
            <person name="Triplett J."/>
            <person name="Yang X."/>
            <person name="Ye C.Y."/>
            <person name="Mauro-Herrera M."/>
            <person name="Wang L."/>
            <person name="Li P."/>
            <person name="Sharma M."/>
            <person name="Sharma R."/>
            <person name="Ronald P.C."/>
            <person name="Panaud O."/>
            <person name="Kellogg E.A."/>
            <person name="Brutnell T.P."/>
            <person name="Doust A.N."/>
            <person name="Tuskan G.A."/>
            <person name="Rokhsar D."/>
            <person name="Devos K.M."/>
        </authorList>
    </citation>
    <scope>NUCLEOTIDE SEQUENCE [LARGE SCALE GENOMIC DNA]</scope>
    <source>
        <strain evidence="4">cv. Yugu1</strain>
    </source>
</reference>
<dbReference type="PANTHER" id="PTHR31973:SF191">
    <property type="entry name" value="OS05G0489400 PROTEIN"/>
    <property type="match status" value="1"/>
</dbReference>
<feature type="domain" description="Transposase MuDR plant" evidence="1">
    <location>
        <begin position="282"/>
        <end position="337"/>
    </location>
</feature>
<dbReference type="InterPro" id="IPR058594">
    <property type="entry name" value="PB1-like_dom_pln"/>
</dbReference>
<dbReference type="AlphaFoldDB" id="K3ZLZ1"/>
<dbReference type="InParanoid" id="K3ZLZ1"/>
<dbReference type="EnsemblPlants" id="KQK95421">
    <property type="protein sequence ID" value="KQK95421"/>
    <property type="gene ID" value="SETIT_027603mg"/>
</dbReference>
<dbReference type="PANTHER" id="PTHR31973">
    <property type="entry name" value="POLYPROTEIN, PUTATIVE-RELATED"/>
    <property type="match status" value="1"/>
</dbReference>
<dbReference type="eggNOG" id="ENOG502R5MJ">
    <property type="taxonomic scope" value="Eukaryota"/>
</dbReference>
<reference evidence="3" key="2">
    <citation type="submission" date="2018-08" db="UniProtKB">
        <authorList>
            <consortium name="EnsemblPlants"/>
        </authorList>
    </citation>
    <scope>IDENTIFICATION</scope>
    <source>
        <strain evidence="3">Yugu1</strain>
    </source>
</reference>
<sequence length="474" mass="54187">MVPSVRREGEPPPVYGDDSDEFTVELHHGGFFVGQGLNRAYLDQKVSWFDHCEADSWSLLWIQDFLEELGYLKSACLKVYWLLLGKDLSDGLRIVCSDGDSLLMMSLVKKVKNFVLYVDHDDTIVGLHWDDIVANPVVSLPKLLNPKKVEVVERSRNEKLPSFYSNLERMTSNKAQHFVDSESEGSDSEDMKFVDGDYDLENDDDLFVDNVDEDVVDEGIAKGRKIGKGVKATGCKGKGRVSVDEDLSTDEDELQELDSDGEGQLRMGFQSFRSVDIQNPIFKVGILFESVELLRKAIIEYSLKKRVDIKILRNERKRIRAHCAEGCPWNLYASHDSRANGLVVKTYCGEHNCQKYWILKRCPTNWLAEKIVQKDWNMTPSRTKLTRARRLAMKAVLGDEEDQYKLLWDFGHELRRSNPGNTFFLTLADSNFSTMYMSIDACKRGFLSACRPIICLDGCYIKTKYEVESLASWK</sequence>
<evidence type="ECO:0000313" key="3">
    <source>
        <dbReference type="EnsemblPlants" id="KQK95421"/>
    </source>
</evidence>
<dbReference type="Pfam" id="PF26130">
    <property type="entry name" value="PB1-like"/>
    <property type="match status" value="1"/>
</dbReference>
<keyword evidence="4" id="KW-1185">Reference proteome</keyword>
<accession>K3ZLZ1</accession>
<feature type="domain" description="PB1-like" evidence="2">
    <location>
        <begin position="19"/>
        <end position="119"/>
    </location>
</feature>
<dbReference type="InterPro" id="IPR004332">
    <property type="entry name" value="Transposase_MuDR"/>
</dbReference>
<name>K3ZLZ1_SETIT</name>